<dbReference type="EMBL" id="JAKFHA010000020">
    <property type="protein sequence ID" value="MCF2530970.1"/>
    <property type="molecule type" value="Genomic_DNA"/>
</dbReference>
<gene>
    <name evidence="2" type="ORF">LZ495_27675</name>
</gene>
<evidence type="ECO:0000313" key="2">
    <source>
        <dbReference type="EMBL" id="MCF2530970.1"/>
    </source>
</evidence>
<comment type="caution">
    <text evidence="2">The sequence shown here is derived from an EMBL/GenBank/DDBJ whole genome shotgun (WGS) entry which is preliminary data.</text>
</comment>
<sequence length="162" mass="16012">MRIPTTTGRLGAALAAVAMAGTTALVAAPPAASAQAQAQAPAATVCGGERGGWLDAGLVGTYDGSLATGETVRIRLGLGLLGHRAEMSLDGEELPSGRAAFAGAQAGGPKWTWTTVAFGVQASMTLAEPQCADPQAPGRVTTARLVLIGGGAMDAGTVARSR</sequence>
<keyword evidence="3" id="KW-1185">Reference proteome</keyword>
<accession>A0AA41U2R5</accession>
<evidence type="ECO:0000313" key="3">
    <source>
        <dbReference type="Proteomes" id="UP001165378"/>
    </source>
</evidence>
<evidence type="ECO:0000256" key="1">
    <source>
        <dbReference type="SAM" id="SignalP"/>
    </source>
</evidence>
<protein>
    <submittedName>
        <fullName evidence="2">Uncharacterized protein</fullName>
    </submittedName>
</protein>
<organism evidence="2 3">
    <name type="scientific">Yinghuangia soli</name>
    <dbReference type="NCBI Taxonomy" id="2908204"/>
    <lineage>
        <taxon>Bacteria</taxon>
        <taxon>Bacillati</taxon>
        <taxon>Actinomycetota</taxon>
        <taxon>Actinomycetes</taxon>
        <taxon>Kitasatosporales</taxon>
        <taxon>Streptomycetaceae</taxon>
        <taxon>Yinghuangia</taxon>
    </lineage>
</organism>
<keyword evidence="1" id="KW-0732">Signal</keyword>
<name>A0AA41U2R5_9ACTN</name>
<reference evidence="2" key="1">
    <citation type="submission" date="2022-01" db="EMBL/GenBank/DDBJ databases">
        <title>Genome-Based Taxonomic Classification of the Phylum Actinobacteria.</title>
        <authorList>
            <person name="Gao Y."/>
        </authorList>
    </citation>
    <scope>NUCLEOTIDE SEQUENCE</scope>
    <source>
        <strain evidence="2">KLBMP 8922</strain>
    </source>
</reference>
<dbReference type="Proteomes" id="UP001165378">
    <property type="component" value="Unassembled WGS sequence"/>
</dbReference>
<feature type="chain" id="PRO_5041287045" evidence="1">
    <location>
        <begin position="28"/>
        <end position="162"/>
    </location>
</feature>
<feature type="signal peptide" evidence="1">
    <location>
        <begin position="1"/>
        <end position="27"/>
    </location>
</feature>
<dbReference type="RefSeq" id="WP_235055639.1">
    <property type="nucleotide sequence ID" value="NZ_JAKFHA010000020.1"/>
</dbReference>
<proteinExistence type="predicted"/>
<dbReference type="AlphaFoldDB" id="A0AA41U2R5"/>